<dbReference type="RefSeq" id="WP_242619099.1">
    <property type="nucleotide sequence ID" value="NZ_CAACUY010000024.1"/>
</dbReference>
<dbReference type="SUPFAM" id="SSF48264">
    <property type="entry name" value="Cytochrome P450"/>
    <property type="match status" value="1"/>
</dbReference>
<keyword evidence="3" id="KW-1185">Reference proteome</keyword>
<dbReference type="Proteomes" id="UP001597063">
    <property type="component" value="Unassembled WGS sequence"/>
</dbReference>
<organism evidence="2 3">
    <name type="scientific">Actinomadura fibrosa</name>
    <dbReference type="NCBI Taxonomy" id="111802"/>
    <lineage>
        <taxon>Bacteria</taxon>
        <taxon>Bacillati</taxon>
        <taxon>Actinomycetota</taxon>
        <taxon>Actinomycetes</taxon>
        <taxon>Streptosporangiales</taxon>
        <taxon>Thermomonosporaceae</taxon>
        <taxon>Actinomadura</taxon>
    </lineage>
</organism>
<comment type="similarity">
    <text evidence="1">Belongs to the cytochrome P450 family.</text>
</comment>
<dbReference type="PROSITE" id="PS00086">
    <property type="entry name" value="CYTOCHROME_P450"/>
    <property type="match status" value="1"/>
</dbReference>
<dbReference type="PANTHER" id="PTHR46696">
    <property type="entry name" value="P450, PUTATIVE (EUROFUNG)-RELATED"/>
    <property type="match status" value="1"/>
</dbReference>
<proteinExistence type="inferred from homology"/>
<gene>
    <name evidence="2" type="ORF">ACFQZM_00425</name>
</gene>
<evidence type="ECO:0000256" key="1">
    <source>
        <dbReference type="ARBA" id="ARBA00010617"/>
    </source>
</evidence>
<protein>
    <submittedName>
        <fullName evidence="2">Cytochrome P450</fullName>
    </submittedName>
</protein>
<dbReference type="InterPro" id="IPR002397">
    <property type="entry name" value="Cyt_P450_B"/>
</dbReference>
<evidence type="ECO:0000313" key="3">
    <source>
        <dbReference type="Proteomes" id="UP001597063"/>
    </source>
</evidence>
<dbReference type="InterPro" id="IPR036396">
    <property type="entry name" value="Cyt_P450_sf"/>
</dbReference>
<accession>A0ABW2XA07</accession>
<name>A0ABW2XA07_9ACTN</name>
<dbReference type="PANTHER" id="PTHR46696:SF1">
    <property type="entry name" value="CYTOCHROME P450 YJIB-RELATED"/>
    <property type="match status" value="1"/>
</dbReference>
<comment type="caution">
    <text evidence="2">The sequence shown here is derived from an EMBL/GenBank/DDBJ whole genome shotgun (WGS) entry which is preliminary data.</text>
</comment>
<sequence length="418" mass="43965">MTSEAARAAAPAKTDATAAATAKTATATADAARHEARLLWAGNRGLYALLQAARHTGPITRVPRLGWVVTDPVLARRVLNDHAAFGMNGEGGVGHLWTQLFGDEMAQFFGGARHAEIRTRARDLFTEDAARTLVERSQGRHHAGLARRLAAGESVDVADASRVLAGRMVADLLGLPADRPDGAYRDVFAAGERLAGLAMGTTASTELAPETVAEARAIVDEITAGVPRGYAEGGPGTLLGRCREMGLGLPLARGLATLLVIAGTETGASGTVRTAALLHDTGQQDALLADPSLIGNAVREGLRVATPAAVIGRHVARDATVGGRTLRAGERVLLLTYLATNGAGPFDVRRAYVPETRQLWFGGGRHLCLGAAVARTQVERMLRTLHASGRPYRIVSRRPARRVLVPAYAALRVVLDPA</sequence>
<dbReference type="PRINTS" id="PR00359">
    <property type="entry name" value="BP450"/>
</dbReference>
<dbReference type="InterPro" id="IPR017972">
    <property type="entry name" value="Cyt_P450_CS"/>
</dbReference>
<dbReference type="Gene3D" id="1.10.630.10">
    <property type="entry name" value="Cytochrome P450"/>
    <property type="match status" value="1"/>
</dbReference>
<dbReference type="EMBL" id="JBHTGP010000001">
    <property type="protein sequence ID" value="MFD0682945.1"/>
    <property type="molecule type" value="Genomic_DNA"/>
</dbReference>
<reference evidence="3" key="1">
    <citation type="journal article" date="2019" name="Int. J. Syst. Evol. Microbiol.">
        <title>The Global Catalogue of Microorganisms (GCM) 10K type strain sequencing project: providing services to taxonomists for standard genome sequencing and annotation.</title>
        <authorList>
            <consortium name="The Broad Institute Genomics Platform"/>
            <consortium name="The Broad Institute Genome Sequencing Center for Infectious Disease"/>
            <person name="Wu L."/>
            <person name="Ma J."/>
        </authorList>
    </citation>
    <scope>NUCLEOTIDE SEQUENCE [LARGE SCALE GENOMIC DNA]</scope>
    <source>
        <strain evidence="3">JCM 9371</strain>
    </source>
</reference>
<evidence type="ECO:0000313" key="2">
    <source>
        <dbReference type="EMBL" id="MFD0682945.1"/>
    </source>
</evidence>